<reference evidence="3" key="2">
    <citation type="submission" date="2025-08" db="UniProtKB">
        <authorList>
            <consortium name="Ensembl"/>
        </authorList>
    </citation>
    <scope>IDENTIFICATION</scope>
</reference>
<dbReference type="InterPro" id="IPR032675">
    <property type="entry name" value="LRR_dom_sf"/>
</dbReference>
<evidence type="ECO:0008006" key="5">
    <source>
        <dbReference type="Google" id="ProtNLM"/>
    </source>
</evidence>
<keyword evidence="4" id="KW-1185">Reference proteome</keyword>
<dbReference type="Ensembl" id="ENSAPET00000031356.1">
    <property type="protein sequence ID" value="ENSAPEP00000030540.1"/>
    <property type="gene ID" value="ENSAPEG00000021591.1"/>
</dbReference>
<reference evidence="3 4" key="1">
    <citation type="submission" date="2018-03" db="EMBL/GenBank/DDBJ databases">
        <title>Finding Nemo's genes: A chromosome-scale reference assembly of the genome of the orange clownfish Amphiprion percula.</title>
        <authorList>
            <person name="Lehmann R."/>
        </authorList>
    </citation>
    <scope>NUCLEOTIDE SEQUENCE</scope>
</reference>
<dbReference type="SUPFAM" id="SSF52047">
    <property type="entry name" value="RNI-like"/>
    <property type="match status" value="1"/>
</dbReference>
<evidence type="ECO:0000313" key="3">
    <source>
        <dbReference type="Ensembl" id="ENSAPEP00000030540.1"/>
    </source>
</evidence>
<keyword evidence="2" id="KW-0677">Repeat</keyword>
<dbReference type="Pfam" id="PF13516">
    <property type="entry name" value="LRR_6"/>
    <property type="match status" value="3"/>
</dbReference>
<organism evidence="3 4">
    <name type="scientific">Amphiprion percula</name>
    <name type="common">Orange clownfish</name>
    <name type="synonym">Lutjanus percula</name>
    <dbReference type="NCBI Taxonomy" id="161767"/>
    <lineage>
        <taxon>Eukaryota</taxon>
        <taxon>Metazoa</taxon>
        <taxon>Chordata</taxon>
        <taxon>Craniata</taxon>
        <taxon>Vertebrata</taxon>
        <taxon>Euteleostomi</taxon>
        <taxon>Actinopterygii</taxon>
        <taxon>Neopterygii</taxon>
        <taxon>Teleostei</taxon>
        <taxon>Neoteleostei</taxon>
        <taxon>Acanthomorphata</taxon>
        <taxon>Ovalentaria</taxon>
        <taxon>Pomacentridae</taxon>
        <taxon>Amphiprion</taxon>
    </lineage>
</organism>
<accession>A0A3P8TWI8</accession>
<name>A0A3P8TWI8_AMPPE</name>
<dbReference type="InterPro" id="IPR051261">
    <property type="entry name" value="NLR"/>
</dbReference>
<dbReference type="PANTHER" id="PTHR24106">
    <property type="entry name" value="NACHT, LRR AND CARD DOMAINS-CONTAINING"/>
    <property type="match status" value="1"/>
</dbReference>
<proteinExistence type="predicted"/>
<evidence type="ECO:0000256" key="1">
    <source>
        <dbReference type="ARBA" id="ARBA00022614"/>
    </source>
</evidence>
<dbReference type="AlphaFoldDB" id="A0A3P8TWI8"/>
<dbReference type="InterPro" id="IPR001611">
    <property type="entry name" value="Leu-rich_rpt"/>
</dbReference>
<dbReference type="SMART" id="SM00368">
    <property type="entry name" value="LRR_RI"/>
    <property type="match status" value="4"/>
</dbReference>
<keyword evidence="1" id="KW-0433">Leucine-rich repeat</keyword>
<sequence>MKSYGMSPDRSINIFHCLMEMKDLSVHQEIQEFLQSENRSEKELSEIHCSALAYMLQMSEEVLDELDLNNYKVAYGQQSQCSGMTITKLYNCGLSESHCEVVASALKSNPSHLIELDMSCNQNLQDSGVKHLSDGLQSPNCKLEALESVHSLFSIYSTEILLCGSLEGCRLSEISCDSLVSALKSNPSHLEHLDLSRNKLQDSGVKHLSGFLENPGCILKTLRLEDCRLSEISCDSLVSALKSNPSHLEHLDLSYNDLQDSGVKHLSGFLENPDCILKTLRSVHCLSVTVVDLICLMTTEAHLCSTELPSMKL</sequence>
<protein>
    <recommendedName>
        <fullName evidence="5">NACHT LRR and PYD domain-containing protein</fullName>
    </recommendedName>
</protein>
<dbReference type="Proteomes" id="UP000265080">
    <property type="component" value="Chromosome 24"/>
</dbReference>
<dbReference type="GeneTree" id="ENSGT01150000286915"/>
<reference evidence="3" key="3">
    <citation type="submission" date="2025-09" db="UniProtKB">
        <authorList>
            <consortium name="Ensembl"/>
        </authorList>
    </citation>
    <scope>IDENTIFICATION</scope>
</reference>
<evidence type="ECO:0000313" key="4">
    <source>
        <dbReference type="Proteomes" id="UP000265080"/>
    </source>
</evidence>
<dbReference type="Gene3D" id="3.80.10.10">
    <property type="entry name" value="Ribonuclease Inhibitor"/>
    <property type="match status" value="2"/>
</dbReference>
<evidence type="ECO:0000256" key="2">
    <source>
        <dbReference type="ARBA" id="ARBA00022737"/>
    </source>
</evidence>
<dbReference type="PROSITE" id="PS51450">
    <property type="entry name" value="LRR"/>
    <property type="match status" value="2"/>
</dbReference>